<sequence>MSTSRILPGQLFQELVGEQRNPPTTPFQPPNYRVVQQADANYALVLDYSGSMNNHDRVYKLRGTARRWLLHQVAIGSYVAIINFRAKADPGLERIAELTGGKTFTVNDVDEGQMLEDAFQGALTFQPPPPAEAMEVTAHRSSRSLTSPQVTQGPSLVGPNNQTHTHAQFDTQSATWTLVIPMAEVFGLGAKEVNASVDKVTIFAEVRQGNNPVTNADVRALVTPPEEREAPEIYHLLDNGQGADILAGDGIYSRYMTKYPSKGRYSVKAQERRWVSKHLGRDQGWEREEEELGECQEPQDEGQQDGRQRDIGGPDSPPPPSPSSSPRTPPPPQHDVPQLNLDVEENERRNGKDERRKKQQDG</sequence>
<proteinExistence type="predicted"/>
<evidence type="ECO:0000313" key="2">
    <source>
        <dbReference type="EMBL" id="KAG0728315.1"/>
    </source>
</evidence>
<protein>
    <submittedName>
        <fullName evidence="2">Calcium-activated chloride channel regulator 2</fullName>
    </submittedName>
</protein>
<dbReference type="NCBIfam" id="NF041940">
    <property type="entry name" value="choice_anch_X"/>
    <property type="match status" value="1"/>
</dbReference>
<feature type="compositionally biased region" description="Acidic residues" evidence="1">
    <location>
        <begin position="287"/>
        <end position="303"/>
    </location>
</feature>
<dbReference type="OrthoDB" id="6352729at2759"/>
<gene>
    <name evidence="2" type="primary">CLCA2_1</name>
    <name evidence="2" type="ORF">GWK47_032749</name>
</gene>
<reference evidence="2" key="1">
    <citation type="submission" date="2020-07" db="EMBL/GenBank/DDBJ databases">
        <title>The High-quality genome of the commercially important snow crab, Chionoecetes opilio.</title>
        <authorList>
            <person name="Jeong J.-H."/>
            <person name="Ryu S."/>
        </authorList>
    </citation>
    <scope>NUCLEOTIDE SEQUENCE</scope>
    <source>
        <strain evidence="2">MADBK_172401_WGS</strain>
        <tissue evidence="2">Digestive gland</tissue>
    </source>
</reference>
<dbReference type="AlphaFoldDB" id="A0A8J4YYT5"/>
<feature type="region of interest" description="Disordered" evidence="1">
    <location>
        <begin position="278"/>
        <end position="362"/>
    </location>
</feature>
<feature type="compositionally biased region" description="Basic and acidic residues" evidence="1">
    <location>
        <begin position="346"/>
        <end position="362"/>
    </location>
</feature>
<dbReference type="EMBL" id="JACEEZ010002330">
    <property type="protein sequence ID" value="KAG0728315.1"/>
    <property type="molecule type" value="Genomic_DNA"/>
</dbReference>
<dbReference type="Proteomes" id="UP000770661">
    <property type="component" value="Unassembled WGS sequence"/>
</dbReference>
<comment type="caution">
    <text evidence="2">The sequence shown here is derived from an EMBL/GenBank/DDBJ whole genome shotgun (WGS) entry which is preliminary data.</text>
</comment>
<name>A0A8J4YYT5_CHIOP</name>
<feature type="compositionally biased region" description="Pro residues" evidence="1">
    <location>
        <begin position="315"/>
        <end position="334"/>
    </location>
</feature>
<evidence type="ECO:0000313" key="3">
    <source>
        <dbReference type="Proteomes" id="UP000770661"/>
    </source>
</evidence>
<keyword evidence="3" id="KW-1185">Reference proteome</keyword>
<organism evidence="2 3">
    <name type="scientific">Chionoecetes opilio</name>
    <name type="common">Atlantic snow crab</name>
    <name type="synonym">Cancer opilio</name>
    <dbReference type="NCBI Taxonomy" id="41210"/>
    <lineage>
        <taxon>Eukaryota</taxon>
        <taxon>Metazoa</taxon>
        <taxon>Ecdysozoa</taxon>
        <taxon>Arthropoda</taxon>
        <taxon>Crustacea</taxon>
        <taxon>Multicrustacea</taxon>
        <taxon>Malacostraca</taxon>
        <taxon>Eumalacostraca</taxon>
        <taxon>Eucarida</taxon>
        <taxon>Decapoda</taxon>
        <taxon>Pleocyemata</taxon>
        <taxon>Brachyura</taxon>
        <taxon>Eubrachyura</taxon>
        <taxon>Majoidea</taxon>
        <taxon>Majidae</taxon>
        <taxon>Chionoecetes</taxon>
    </lineage>
</organism>
<accession>A0A8J4YYT5</accession>
<evidence type="ECO:0000256" key="1">
    <source>
        <dbReference type="SAM" id="MobiDB-lite"/>
    </source>
</evidence>